<dbReference type="Pfam" id="PF00078">
    <property type="entry name" value="RVT_1"/>
    <property type="match status" value="1"/>
</dbReference>
<dbReference type="OrthoDB" id="6701117at2759"/>
<protein>
    <recommendedName>
        <fullName evidence="1">Reverse transcriptase domain-containing protein</fullName>
    </recommendedName>
</protein>
<dbReference type="EMBL" id="CAKOFQ010006776">
    <property type="protein sequence ID" value="CAH1970598.1"/>
    <property type="molecule type" value="Genomic_DNA"/>
</dbReference>
<dbReference type="GO" id="GO:0071897">
    <property type="term" value="P:DNA biosynthetic process"/>
    <property type="evidence" value="ECO:0007669"/>
    <property type="project" value="UniProtKB-ARBA"/>
</dbReference>
<name>A0A9P0KH05_ACAOB</name>
<evidence type="ECO:0000313" key="3">
    <source>
        <dbReference type="Proteomes" id="UP001152888"/>
    </source>
</evidence>
<reference evidence="2" key="1">
    <citation type="submission" date="2022-03" db="EMBL/GenBank/DDBJ databases">
        <authorList>
            <person name="Sayadi A."/>
        </authorList>
    </citation>
    <scope>NUCLEOTIDE SEQUENCE</scope>
</reference>
<organism evidence="2 3">
    <name type="scientific">Acanthoscelides obtectus</name>
    <name type="common">Bean weevil</name>
    <name type="synonym">Bruchus obtectus</name>
    <dbReference type="NCBI Taxonomy" id="200917"/>
    <lineage>
        <taxon>Eukaryota</taxon>
        <taxon>Metazoa</taxon>
        <taxon>Ecdysozoa</taxon>
        <taxon>Arthropoda</taxon>
        <taxon>Hexapoda</taxon>
        <taxon>Insecta</taxon>
        <taxon>Pterygota</taxon>
        <taxon>Neoptera</taxon>
        <taxon>Endopterygota</taxon>
        <taxon>Coleoptera</taxon>
        <taxon>Polyphaga</taxon>
        <taxon>Cucujiformia</taxon>
        <taxon>Chrysomeloidea</taxon>
        <taxon>Chrysomelidae</taxon>
        <taxon>Bruchinae</taxon>
        <taxon>Bruchini</taxon>
        <taxon>Acanthoscelides</taxon>
    </lineage>
</organism>
<dbReference type="SUPFAM" id="SSF56219">
    <property type="entry name" value="DNase I-like"/>
    <property type="match status" value="1"/>
</dbReference>
<keyword evidence="3" id="KW-1185">Reference proteome</keyword>
<dbReference type="SUPFAM" id="SSF56672">
    <property type="entry name" value="DNA/RNA polymerases"/>
    <property type="match status" value="1"/>
</dbReference>
<feature type="domain" description="Reverse transcriptase" evidence="1">
    <location>
        <begin position="342"/>
        <end position="601"/>
    </location>
</feature>
<accession>A0A9P0KH05</accession>
<evidence type="ECO:0000313" key="2">
    <source>
        <dbReference type="EMBL" id="CAH1970598.1"/>
    </source>
</evidence>
<dbReference type="Gene3D" id="3.60.10.10">
    <property type="entry name" value="Endonuclease/exonuclease/phosphatase"/>
    <property type="match status" value="1"/>
</dbReference>
<sequence>MEEILTQLSTNRQIILAGDFNVSFNTLDVNTSKLCDLLASFGLERTIFEPTRGDSCLDNVFLSSAMELCGSQVCDIGISDHKGQLVKFLGCETTGFTQNKKMYRPVTQRGLFMLHSRLSEISWDFITVDSTSGEQKFSHFMDILQEAYTYSFPKKTYVVRSDQGNNISWFNTELRAMREHLRFLRELKGQYGFVSDQYYKNYKNLYRNKIRKAKINANDNLVKSSSNPAKTIWDIINKKRGKSNKCPGSSDLSPDDFNNFFCNIAGNIVNHIPDVHLDPVNNFDFLVPPPLFSFSEVTFNEVRDVIDNLKNKNSKDIFGFNLKIVKCIKNIILIPLTRLINICLRENIFPTVLKRASVTPIFKNGNVDSPENYRPISLLPVISKIFEKCMALRLVTFFEENELFSQYQFGFRQGKSTVMGVLNLISSIIDAFHGGGYNTVLFCDLSKAFDCVSHDILLKKLLAYNFSYDSIKLIESYLSNRTQVVRCDGVTSAERSVNIGVPQGSILGPILFLIYINDLPLNNNIANFTLFADDTTVSHTANSFERSMAQSLAAQDEAELWFCSNKLLLNKDKTKRMVFSMRSLPGDSDLVGEAKFLGVTLDPRLQWGLHIDSVAGKATKGIYVLRSLSSCVSVEILRMAYFAICHSHISYAILAWGHSSGIHRLFALQRRAVRVVSRLGYRDDCRDTFVKLGILTVPCLYIFENLLFVKRNSNYVTHGDVHEHNTRHKNNLVPPYWRLRRCQDGPGYWAVKFFNVLPDGLKSLPFKDFKGQIKKILINNSFYTFEEFLRHKF</sequence>
<dbReference type="PANTHER" id="PTHR33332">
    <property type="entry name" value="REVERSE TRANSCRIPTASE DOMAIN-CONTAINING PROTEIN"/>
    <property type="match status" value="1"/>
</dbReference>
<dbReference type="Proteomes" id="UP001152888">
    <property type="component" value="Unassembled WGS sequence"/>
</dbReference>
<dbReference type="InterPro" id="IPR036691">
    <property type="entry name" value="Endo/exonu/phosph_ase_sf"/>
</dbReference>
<dbReference type="InterPro" id="IPR000477">
    <property type="entry name" value="RT_dom"/>
</dbReference>
<dbReference type="CDD" id="cd01650">
    <property type="entry name" value="RT_nLTR_like"/>
    <property type="match status" value="1"/>
</dbReference>
<proteinExistence type="predicted"/>
<dbReference type="AlphaFoldDB" id="A0A9P0KH05"/>
<gene>
    <name evidence="2" type="ORF">ACAOBT_LOCUS9006</name>
</gene>
<dbReference type="InterPro" id="IPR043502">
    <property type="entry name" value="DNA/RNA_pol_sf"/>
</dbReference>
<comment type="caution">
    <text evidence="2">The sequence shown here is derived from an EMBL/GenBank/DDBJ whole genome shotgun (WGS) entry which is preliminary data.</text>
</comment>
<dbReference type="PROSITE" id="PS50878">
    <property type="entry name" value="RT_POL"/>
    <property type="match status" value="1"/>
</dbReference>
<evidence type="ECO:0000259" key="1">
    <source>
        <dbReference type="PROSITE" id="PS50878"/>
    </source>
</evidence>